<dbReference type="GO" id="GO:0016757">
    <property type="term" value="F:glycosyltransferase activity"/>
    <property type="evidence" value="ECO:0007669"/>
    <property type="project" value="InterPro"/>
</dbReference>
<sequence>MNIVFFHGNEILPESGGMPRITYTLGELFQKSGHNVWYLGAKHKNQAKYLDNQVFLPDEKTLITKNNVEFLCIFLNQNKIDIVVNQVGNIRDYTLLLVKSREKSSLSFKIVSCFHNCILNQIYNFAYYKEYLLKKRKIDIIFKILSYKAINKLLVKCYILRNRNTIRYIYKNNDAIVLLDEGHLQEFKIMSGLKNVDKLSCIPNCIEVEQNEELPKKENLVIWAGNFDYYIKRPDYMLKIWSLLQNEHKNWRLFMLGDGPSFEDIKEEADQLKLERVEFKGRINPYPYYKMGKIICVTSIFESFSLVTLEGMANYSVPFAFNSFSMASTLIEDGVNGYLVDPFSIQTYANKLGYLMENEDLRNKMSAIACEKSKKYDSKNIYLMWNTLFKNLFV</sequence>
<evidence type="ECO:0000313" key="2">
    <source>
        <dbReference type="EMBL" id="GCB34729.1"/>
    </source>
</evidence>
<name>A0A401LTB3_9BACE</name>
<feature type="domain" description="Glycosyl transferase family 1" evidence="1">
    <location>
        <begin position="210"/>
        <end position="369"/>
    </location>
</feature>
<keyword evidence="2" id="KW-0808">Transferase</keyword>
<dbReference type="InterPro" id="IPR001296">
    <property type="entry name" value="Glyco_trans_1"/>
</dbReference>
<reference evidence="2 3" key="1">
    <citation type="submission" date="2018-10" db="EMBL/GenBank/DDBJ databases">
        <title>Draft Genome Sequence of Bacteroides sp. KCTC 15687.</title>
        <authorList>
            <person name="Yu S.Y."/>
            <person name="Kim J.S."/>
            <person name="Oh B.S."/>
            <person name="Park S.H."/>
            <person name="Kang S.W."/>
            <person name="Park J.E."/>
            <person name="Choi S.H."/>
            <person name="Han K.I."/>
            <person name="Lee K.C."/>
            <person name="Eom M.K."/>
            <person name="Suh M.K."/>
            <person name="Lee D.H."/>
            <person name="Yoon H."/>
            <person name="Kim B."/>
            <person name="Yang S.J."/>
            <person name="Lee J.S."/>
            <person name="Lee J.H."/>
        </authorList>
    </citation>
    <scope>NUCLEOTIDE SEQUENCE [LARGE SCALE GENOMIC DNA]</scope>
    <source>
        <strain evidence="2 3">KCTC 15687</strain>
    </source>
</reference>
<dbReference type="PANTHER" id="PTHR12526">
    <property type="entry name" value="GLYCOSYLTRANSFERASE"/>
    <property type="match status" value="1"/>
</dbReference>
<accession>A0A401LTB3</accession>
<evidence type="ECO:0000259" key="1">
    <source>
        <dbReference type="Pfam" id="PF00534"/>
    </source>
</evidence>
<protein>
    <submittedName>
        <fullName evidence="2">Glycosyl transferase</fullName>
    </submittedName>
</protein>
<evidence type="ECO:0000313" key="3">
    <source>
        <dbReference type="Proteomes" id="UP000288079"/>
    </source>
</evidence>
<comment type="caution">
    <text evidence="2">The sequence shown here is derived from an EMBL/GenBank/DDBJ whole genome shotgun (WGS) entry which is preliminary data.</text>
</comment>
<dbReference type="EMBL" id="BHWB01000004">
    <property type="protein sequence ID" value="GCB34729.1"/>
    <property type="molecule type" value="Genomic_DNA"/>
</dbReference>
<organism evidence="2 3">
    <name type="scientific">Bacteroides faecalis</name>
    <dbReference type="NCBI Taxonomy" id="2447885"/>
    <lineage>
        <taxon>Bacteria</taxon>
        <taxon>Pseudomonadati</taxon>
        <taxon>Bacteroidota</taxon>
        <taxon>Bacteroidia</taxon>
        <taxon>Bacteroidales</taxon>
        <taxon>Bacteroidaceae</taxon>
        <taxon>Bacteroides</taxon>
    </lineage>
</organism>
<dbReference type="Gene3D" id="3.40.50.2000">
    <property type="entry name" value="Glycogen Phosphorylase B"/>
    <property type="match status" value="2"/>
</dbReference>
<gene>
    <name evidence="2" type="ORF">KGMB02408_16740</name>
</gene>
<dbReference type="SUPFAM" id="SSF53756">
    <property type="entry name" value="UDP-Glycosyltransferase/glycogen phosphorylase"/>
    <property type="match status" value="1"/>
</dbReference>
<dbReference type="Pfam" id="PF00534">
    <property type="entry name" value="Glycos_transf_1"/>
    <property type="match status" value="1"/>
</dbReference>
<proteinExistence type="predicted"/>
<dbReference type="OrthoDB" id="9790710at2"/>
<dbReference type="Proteomes" id="UP000288079">
    <property type="component" value="Unassembled WGS sequence"/>
</dbReference>
<dbReference type="AlphaFoldDB" id="A0A401LTB3"/>
<keyword evidence="3" id="KW-1185">Reference proteome</keyword>
<dbReference type="RefSeq" id="WP_125040868.1">
    <property type="nucleotide sequence ID" value="NZ_BHWB01000004.1"/>
</dbReference>